<organism evidence="1">
    <name type="scientific">human gut metagenome</name>
    <dbReference type="NCBI Taxonomy" id="408170"/>
    <lineage>
        <taxon>unclassified sequences</taxon>
        <taxon>metagenomes</taxon>
        <taxon>organismal metagenomes</taxon>
    </lineage>
</organism>
<comment type="caution">
    <text evidence="1">The sequence shown here is derived from an EMBL/GenBank/DDBJ whole genome shotgun (WGS) entry which is preliminary data.</text>
</comment>
<feature type="non-terminal residue" evidence="1">
    <location>
        <position position="1"/>
    </location>
</feature>
<name>K1RL90_9ZZZZ</name>
<protein>
    <submittedName>
        <fullName evidence="1">Uncharacterized protein</fullName>
    </submittedName>
</protein>
<dbReference type="EMBL" id="AJWY01014233">
    <property type="protein sequence ID" value="EKC44329.1"/>
    <property type="molecule type" value="Genomic_DNA"/>
</dbReference>
<evidence type="ECO:0000313" key="1">
    <source>
        <dbReference type="EMBL" id="EKC44329.1"/>
    </source>
</evidence>
<proteinExistence type="predicted"/>
<reference evidence="1" key="1">
    <citation type="journal article" date="2013" name="Environ. Microbiol.">
        <title>Microbiota from the distal guts of lean and obese adolescents exhibit partial functional redundancy besides clear differences in community structure.</title>
        <authorList>
            <person name="Ferrer M."/>
            <person name="Ruiz A."/>
            <person name="Lanza F."/>
            <person name="Haange S.B."/>
            <person name="Oberbach A."/>
            <person name="Till H."/>
            <person name="Bargiela R."/>
            <person name="Campoy C."/>
            <person name="Segura M.T."/>
            <person name="Richter M."/>
            <person name="von Bergen M."/>
            <person name="Seifert J."/>
            <person name="Suarez A."/>
        </authorList>
    </citation>
    <scope>NUCLEOTIDE SEQUENCE</scope>
</reference>
<accession>K1RL90</accession>
<sequence>ECVAQNERTLFTFLSANGAATLPSFLEKFHDDCFGVITPDMIYDYFEPLFKKEVYTSDLYRKSTHLRI</sequence>
<gene>
    <name evidence="1" type="ORF">LEA_20699</name>
</gene>
<dbReference type="AlphaFoldDB" id="K1RL90"/>